<dbReference type="Gene3D" id="1.20.900.10">
    <property type="entry name" value="Dbl homology (DH) domain"/>
    <property type="match status" value="1"/>
</dbReference>
<dbReference type="InterPro" id="IPR001849">
    <property type="entry name" value="PH_domain"/>
</dbReference>
<dbReference type="InterPro" id="IPR002219">
    <property type="entry name" value="PKC_DAG/PE"/>
</dbReference>
<dbReference type="Ensembl" id="ENSELUT00000001931.3">
    <property type="protein sequence ID" value="ENSELUP00000010569.3"/>
    <property type="gene ID" value="ENSELUG00000011053.3"/>
</dbReference>
<feature type="compositionally biased region" description="Basic and acidic residues" evidence="10">
    <location>
        <begin position="1154"/>
        <end position="1170"/>
    </location>
</feature>
<dbReference type="Bgee" id="ENSELUG00000011053">
    <property type="expression patterns" value="Expressed in head kidney and 15 other cell types or tissues"/>
</dbReference>
<dbReference type="PANTHER" id="PTHR47440">
    <property type="entry name" value="RIKEN CDNA A430078G23 GENE"/>
    <property type="match status" value="1"/>
</dbReference>
<dbReference type="FunFam" id="2.30.29.30:FF:000021">
    <property type="entry name" value="Rho guanine nucleotide exchange factor 2"/>
    <property type="match status" value="1"/>
</dbReference>
<dbReference type="InParanoid" id="A0A3P8Y4D4"/>
<feature type="compositionally biased region" description="Polar residues" evidence="10">
    <location>
        <begin position="1539"/>
        <end position="1562"/>
    </location>
</feature>
<feature type="region of interest" description="Disordered" evidence="10">
    <location>
        <begin position="514"/>
        <end position="614"/>
    </location>
</feature>
<evidence type="ECO:0000256" key="2">
    <source>
        <dbReference type="ARBA" id="ARBA00022490"/>
    </source>
</evidence>
<keyword evidence="2" id="KW-0963">Cytoplasm</keyword>
<evidence type="ECO:0000313" key="14">
    <source>
        <dbReference type="Ensembl" id="ENSELUP00000010569.3"/>
    </source>
</evidence>
<feature type="domain" description="DH" evidence="12">
    <location>
        <begin position="670"/>
        <end position="867"/>
    </location>
</feature>
<dbReference type="PROSITE" id="PS00479">
    <property type="entry name" value="ZF_DAG_PE_1"/>
    <property type="match status" value="1"/>
</dbReference>
<dbReference type="Pfam" id="PF00130">
    <property type="entry name" value="C1_1"/>
    <property type="match status" value="1"/>
</dbReference>
<dbReference type="PANTHER" id="PTHR47440:SF1">
    <property type="entry name" value="RHO_RAC GUANINE NUCLEOTIDE EXCHANGE FACTOR 18"/>
    <property type="match status" value="1"/>
</dbReference>
<evidence type="ECO:0000259" key="13">
    <source>
        <dbReference type="PROSITE" id="PS50081"/>
    </source>
</evidence>
<evidence type="ECO:0000313" key="15">
    <source>
        <dbReference type="Proteomes" id="UP000265140"/>
    </source>
</evidence>
<dbReference type="SUPFAM" id="SSF50729">
    <property type="entry name" value="PH domain-like"/>
    <property type="match status" value="1"/>
</dbReference>
<keyword evidence="5" id="KW-0479">Metal-binding</keyword>
<dbReference type="Gene3D" id="2.30.29.30">
    <property type="entry name" value="Pleckstrin-homology domain (PH domain)/Phosphotyrosine-binding domain (PTB)"/>
    <property type="match status" value="1"/>
</dbReference>
<keyword evidence="8 9" id="KW-0175">Coiled coil</keyword>
<dbReference type="GeneTree" id="ENSGT00940000157375"/>
<dbReference type="InterPro" id="IPR041020">
    <property type="entry name" value="PH_16"/>
</dbReference>
<dbReference type="PROSITE" id="PS50010">
    <property type="entry name" value="DH_2"/>
    <property type="match status" value="1"/>
</dbReference>
<dbReference type="Pfam" id="PF00621">
    <property type="entry name" value="RhoGEF"/>
    <property type="match status" value="1"/>
</dbReference>
<dbReference type="InterPro" id="IPR035899">
    <property type="entry name" value="DBL_dom_sf"/>
</dbReference>
<dbReference type="PROSITE" id="PS50081">
    <property type="entry name" value="ZF_DAG_PE_2"/>
    <property type="match status" value="1"/>
</dbReference>
<feature type="region of interest" description="Disordered" evidence="10">
    <location>
        <begin position="115"/>
        <end position="153"/>
    </location>
</feature>
<evidence type="ECO:0000256" key="4">
    <source>
        <dbReference type="ARBA" id="ARBA00022658"/>
    </source>
</evidence>
<dbReference type="SUPFAM" id="SSF57889">
    <property type="entry name" value="Cysteine-rich domain"/>
    <property type="match status" value="1"/>
</dbReference>
<feature type="region of interest" description="Disordered" evidence="10">
    <location>
        <begin position="1135"/>
        <end position="1187"/>
    </location>
</feature>
<evidence type="ECO:0000256" key="8">
    <source>
        <dbReference type="ARBA" id="ARBA00023054"/>
    </source>
</evidence>
<dbReference type="InterPro" id="IPR000219">
    <property type="entry name" value="DH_dom"/>
</dbReference>
<keyword evidence="4" id="KW-0344">Guanine-nucleotide releasing factor</keyword>
<name>A0A3P8Y4D4_ESOLU</name>
<accession>A0A3P8Y4D4</accession>
<keyword evidence="6" id="KW-0863">Zinc-finger</keyword>
<feature type="compositionally biased region" description="Polar residues" evidence="10">
    <location>
        <begin position="1597"/>
        <end position="1623"/>
    </location>
</feature>
<feature type="coiled-coil region" evidence="9">
    <location>
        <begin position="1290"/>
        <end position="1363"/>
    </location>
</feature>
<dbReference type="SUPFAM" id="SSF48065">
    <property type="entry name" value="DBL homology domain (DH-domain)"/>
    <property type="match status" value="1"/>
</dbReference>
<feature type="region of interest" description="Disordered" evidence="10">
    <location>
        <begin position="395"/>
        <end position="464"/>
    </location>
</feature>
<evidence type="ECO:0000256" key="3">
    <source>
        <dbReference type="ARBA" id="ARBA00022553"/>
    </source>
</evidence>
<dbReference type="GO" id="GO:0007264">
    <property type="term" value="P:small GTPase-mediated signal transduction"/>
    <property type="evidence" value="ECO:0007669"/>
    <property type="project" value="InterPro"/>
</dbReference>
<dbReference type="SMART" id="SM00325">
    <property type="entry name" value="RhoGEF"/>
    <property type="match status" value="1"/>
</dbReference>
<feature type="region of interest" description="Disordered" evidence="10">
    <location>
        <begin position="1533"/>
        <end position="1665"/>
    </location>
</feature>
<feature type="region of interest" description="Disordered" evidence="10">
    <location>
        <begin position="371"/>
        <end position="390"/>
    </location>
</feature>
<evidence type="ECO:0000256" key="6">
    <source>
        <dbReference type="ARBA" id="ARBA00022771"/>
    </source>
</evidence>
<evidence type="ECO:0000256" key="7">
    <source>
        <dbReference type="ARBA" id="ARBA00022833"/>
    </source>
</evidence>
<feature type="domain" description="Phorbol-ester/DAG-type" evidence="13">
    <location>
        <begin position="467"/>
        <end position="514"/>
    </location>
</feature>
<evidence type="ECO:0000256" key="5">
    <source>
        <dbReference type="ARBA" id="ARBA00022723"/>
    </source>
</evidence>
<reference evidence="14" key="3">
    <citation type="submission" date="2025-08" db="UniProtKB">
        <authorList>
            <consortium name="Ensembl"/>
        </authorList>
    </citation>
    <scope>IDENTIFICATION</scope>
</reference>
<dbReference type="GO" id="GO:0005737">
    <property type="term" value="C:cytoplasm"/>
    <property type="evidence" value="ECO:0007669"/>
    <property type="project" value="UniProtKB-SubCell"/>
</dbReference>
<feature type="compositionally biased region" description="Polar residues" evidence="10">
    <location>
        <begin position="115"/>
        <end position="124"/>
    </location>
</feature>
<dbReference type="InterPro" id="IPR011993">
    <property type="entry name" value="PH-like_dom_sf"/>
</dbReference>
<dbReference type="GO" id="GO:0005085">
    <property type="term" value="F:guanyl-nucleotide exchange factor activity"/>
    <property type="evidence" value="ECO:0007669"/>
    <property type="project" value="UniProtKB-KW"/>
</dbReference>
<feature type="compositionally biased region" description="Polar residues" evidence="10">
    <location>
        <begin position="132"/>
        <end position="153"/>
    </location>
</feature>
<dbReference type="GO" id="GO:0008270">
    <property type="term" value="F:zinc ion binding"/>
    <property type="evidence" value="ECO:0007669"/>
    <property type="project" value="UniProtKB-KW"/>
</dbReference>
<reference evidence="14" key="2">
    <citation type="submission" date="2020-02" db="EMBL/GenBank/DDBJ databases">
        <title>Esox lucius (northern pike) genome, fEsoLuc1, primary haplotype.</title>
        <authorList>
            <person name="Myers G."/>
            <person name="Karagic N."/>
            <person name="Meyer A."/>
            <person name="Pippel M."/>
            <person name="Reichard M."/>
            <person name="Winkler S."/>
            <person name="Tracey A."/>
            <person name="Sims Y."/>
            <person name="Howe K."/>
            <person name="Rhie A."/>
            <person name="Formenti G."/>
            <person name="Durbin R."/>
            <person name="Fedrigo O."/>
            <person name="Jarvis E.D."/>
        </authorList>
    </citation>
    <scope>NUCLEOTIDE SEQUENCE [LARGE SCALE GENOMIC DNA]</scope>
</reference>
<dbReference type="OMA" id="EDRNSWM"/>
<feature type="compositionally biased region" description="Polar residues" evidence="10">
    <location>
        <begin position="417"/>
        <end position="429"/>
    </location>
</feature>
<reference evidence="15" key="1">
    <citation type="journal article" date="2014" name="PLoS ONE">
        <title>The genome and linkage map of the northern pike (Esox lucius): conserved synteny revealed between the salmonid sister group and the Neoteleostei.</title>
        <authorList>
            <person name="Rondeau E.B."/>
            <person name="Minkley D.R."/>
            <person name="Leong J.S."/>
            <person name="Messmer A.M."/>
            <person name="Jantzen J.R."/>
            <person name="von Schalburg K.R."/>
            <person name="Lemon C."/>
            <person name="Bird N.H."/>
            <person name="Koop B.F."/>
        </authorList>
    </citation>
    <scope>NUCLEOTIDE SEQUENCE</scope>
</reference>
<organism evidence="14 15">
    <name type="scientific">Esox lucius</name>
    <name type="common">Northern pike</name>
    <dbReference type="NCBI Taxonomy" id="8010"/>
    <lineage>
        <taxon>Eukaryota</taxon>
        <taxon>Metazoa</taxon>
        <taxon>Chordata</taxon>
        <taxon>Craniata</taxon>
        <taxon>Vertebrata</taxon>
        <taxon>Euteleostomi</taxon>
        <taxon>Actinopterygii</taxon>
        <taxon>Neopterygii</taxon>
        <taxon>Teleostei</taxon>
        <taxon>Protacanthopterygii</taxon>
        <taxon>Esociformes</taxon>
        <taxon>Esocidae</taxon>
        <taxon>Esox</taxon>
    </lineage>
</organism>
<dbReference type="STRING" id="8010.ENSELUP00000010569"/>
<feature type="compositionally biased region" description="Polar residues" evidence="10">
    <location>
        <begin position="1631"/>
        <end position="1651"/>
    </location>
</feature>
<feature type="compositionally biased region" description="Low complexity" evidence="10">
    <location>
        <begin position="572"/>
        <end position="598"/>
    </location>
</feature>
<keyword evidence="15" id="KW-1185">Reference proteome</keyword>
<keyword evidence="7" id="KW-0862">Zinc</keyword>
<dbReference type="InterPro" id="IPR046349">
    <property type="entry name" value="C1-like_sf"/>
</dbReference>
<dbReference type="Gene3D" id="3.30.60.20">
    <property type="match status" value="1"/>
</dbReference>
<dbReference type="CDD" id="cd00160">
    <property type="entry name" value="RhoGEF"/>
    <property type="match status" value="1"/>
</dbReference>
<dbReference type="InterPro" id="IPR053089">
    <property type="entry name" value="Rho_GEF18"/>
</dbReference>
<dbReference type="FunFam" id="1.20.900.10:FF:000004">
    <property type="entry name" value="Rho guanine nucleotide exchange factor 2"/>
    <property type="match status" value="1"/>
</dbReference>
<dbReference type="SMART" id="SM00233">
    <property type="entry name" value="PH"/>
    <property type="match status" value="1"/>
</dbReference>
<proteinExistence type="predicted"/>
<feature type="region of interest" description="Disordered" evidence="10">
    <location>
        <begin position="1466"/>
        <end position="1495"/>
    </location>
</feature>
<feature type="compositionally biased region" description="Basic and acidic residues" evidence="10">
    <location>
        <begin position="430"/>
        <end position="460"/>
    </location>
</feature>
<protein>
    <recommendedName>
        <fullName evidence="16">Rho/rac guanine nucleotide exchange factor (GEF) 18b</fullName>
    </recommendedName>
</protein>
<evidence type="ECO:0008006" key="16">
    <source>
        <dbReference type="Google" id="ProtNLM"/>
    </source>
</evidence>
<feature type="domain" description="PH" evidence="11">
    <location>
        <begin position="909"/>
        <end position="1011"/>
    </location>
</feature>
<dbReference type="Proteomes" id="UP000265140">
    <property type="component" value="Chromosome 8"/>
</dbReference>
<evidence type="ECO:0000256" key="10">
    <source>
        <dbReference type="SAM" id="MobiDB-lite"/>
    </source>
</evidence>
<dbReference type="InterPro" id="IPR037744">
    <property type="entry name" value="ARHGEF18_PH"/>
</dbReference>
<dbReference type="PROSITE" id="PS50003">
    <property type="entry name" value="PH_DOMAIN"/>
    <property type="match status" value="1"/>
</dbReference>
<keyword evidence="3" id="KW-0597">Phosphoprotein</keyword>
<evidence type="ECO:0000256" key="1">
    <source>
        <dbReference type="ARBA" id="ARBA00004496"/>
    </source>
</evidence>
<dbReference type="CDD" id="cd15794">
    <property type="entry name" value="PH_ARHGEF18"/>
    <property type="match status" value="1"/>
</dbReference>
<feature type="compositionally biased region" description="Basic and acidic residues" evidence="10">
    <location>
        <begin position="1652"/>
        <end position="1665"/>
    </location>
</feature>
<comment type="subcellular location">
    <subcellularLocation>
        <location evidence="1">Cytoplasm</location>
    </subcellularLocation>
</comment>
<evidence type="ECO:0000259" key="12">
    <source>
        <dbReference type="PROSITE" id="PS50010"/>
    </source>
</evidence>
<evidence type="ECO:0000259" key="11">
    <source>
        <dbReference type="PROSITE" id="PS50003"/>
    </source>
</evidence>
<dbReference type="Pfam" id="PF17838">
    <property type="entry name" value="PH_16"/>
    <property type="match status" value="1"/>
</dbReference>
<reference evidence="14" key="4">
    <citation type="submission" date="2025-09" db="UniProtKB">
        <authorList>
            <consortium name="Ensembl"/>
        </authorList>
    </citation>
    <scope>IDENTIFICATION</scope>
</reference>
<dbReference type="SMART" id="SM00109">
    <property type="entry name" value="C1"/>
    <property type="match status" value="1"/>
</dbReference>
<sequence length="1665" mass="187760">MADSPLNNSWPSFSKLWMKRWSFKRGWECKPCTTQQHCASFSGTSSLSSSLSPASILEDGFYNSASEEKDDDSDYDYTGLCVDVDSSVEDLLGLSSSLIDSEYYKDLQGGSVSATAEVSPQVRCTSRRDRYSPQNSSHPEIHSSPDSYQETDNRSISQPTFVISQFDPYLLQSSSAMDNHNSESGDTVVMVSNAMYLNGPKGPKGPGEAQEVNSDQESFPILVRSMSTSRRHSLGMPLSPIDLGRRLSLDNAAIDSDGEREESCIHPSHQQTFYYPECPEQELEESHNFSSCKAKETEMEVCGQSMRTYSRSEILATDESVDVAHVSRVVETSKRAAREELDLEEPNLHTAEGQTHMLMVQKVLQELKQYHGAKQRTTRPEEKESGSSVTWYEFLSNENEEDEDRSEKVKGTKVKRTLSSLKNRMTGSFKQDKQGKNREKEQQRDKGKEKDREPKEKEILRGCSSSGHQLVTGSFSSSATCSLCSKALHKKHGLQCLNCAVNVHKSCRTLLPECNSSKNKKSSLQRTSSKASPNLALRERDRDQSFPDGPSGSPRVPGMTLTQRRPSAQPVASSSSSSLSHAAAASLSHSHNSSSGSLPGDMDETDSGKRFNDDVVSLAPSTNDAVIVEDEYYSAVQAELDSDAQDLEVESWSMAVDQQYLKNHTKEMIKRQDVIYELMQTEMHHVRTLKIMLRVYMRELKEHLQMEERQLECLFPRLESLLELHTYFLSRLKERRRDATQAGSDRNYNVQRLADILTTQFSGEIGERMKESYGNFCSHHTEAVSFYKEQLHNNKKFQNLIRKINNLPIVRRLGVTECILLVTQRITKYPVLVERIVQNTEAGTEEHEELTRSLALIKDCIVQVDALVNINEKASRLRDIAQKLEPKSLGKIKDGRVFSQRDLTEGRRKLLHEGTVNWKAASGRLKDILAVLLSDVLLLLQDKDQRYVFSAVDNKPSVISLQKLIVREVAHEEKAMFLICASSNEPEMYEIHTISKEDRNTWMTHIRQAVESCPHTERLCNEEEEARATRFKEFQERLSQKDSQIMMGLTEKLQLFADMADSVVGLEDMASRSHLLLRSDPSDLHQGETLLKGAITEVENLQNLLLSGVREPATRLEEDSGFGLLPRRADTFGGYDSSPTILSKKGNSKKKNYIGRDKGRDRSQRAHSDPQLKALEQTPANDEDDYETSPAVWNPIWSHTFPEAEFFDRVLMLSQRLYSLQAIIAQQDSHIELQRASLTERASFPGRHRGNVLLEQEKQRTLALQREELASFQKLQSQHRQEQARWEKERERSRLQAEAMEGRLRKREEECRRLEEKLAEEREELERQREMYQQDLERLRESTRTVEKEKERLEQQRKVKRKTIEVVPLSGSLNGDLLLSGGAIGPCQPELAHTLPLPQKAPVRPSLSVAPADYAERPDVPQRGQSANAAVLPVKKEVPLHLCSTTNQQHKQVGVQQQIPTKLAALSSKSTRSGKGKASHRTDSTASVDMKQMLPMKLSGREDGTLKAKRSVSPQLHLPHALVHSQSLHFTVSHPDSWPENQPSSTYLTSQQKSPSQASNPLHNPPHASNPLHNPPHASNPLHNPPHASNPLHNPPHASNTLHNPPHASNTLHNPPHASNTLHNPPHVSNPLLTQNSNASTSQFSVQGSSHRTTEDLNKEDVIFF</sequence>
<evidence type="ECO:0000256" key="9">
    <source>
        <dbReference type="SAM" id="Coils"/>
    </source>
</evidence>